<dbReference type="AlphaFoldDB" id="A0A5B7HPK5"/>
<evidence type="ECO:0000313" key="2">
    <source>
        <dbReference type="Proteomes" id="UP000324222"/>
    </source>
</evidence>
<dbReference type="EMBL" id="VSRR010033719">
    <property type="protein sequence ID" value="MPC71886.1"/>
    <property type="molecule type" value="Genomic_DNA"/>
</dbReference>
<organism evidence="1 2">
    <name type="scientific">Portunus trituberculatus</name>
    <name type="common">Swimming crab</name>
    <name type="synonym">Neptunus trituberculatus</name>
    <dbReference type="NCBI Taxonomy" id="210409"/>
    <lineage>
        <taxon>Eukaryota</taxon>
        <taxon>Metazoa</taxon>
        <taxon>Ecdysozoa</taxon>
        <taxon>Arthropoda</taxon>
        <taxon>Crustacea</taxon>
        <taxon>Multicrustacea</taxon>
        <taxon>Malacostraca</taxon>
        <taxon>Eumalacostraca</taxon>
        <taxon>Eucarida</taxon>
        <taxon>Decapoda</taxon>
        <taxon>Pleocyemata</taxon>
        <taxon>Brachyura</taxon>
        <taxon>Eubrachyura</taxon>
        <taxon>Portunoidea</taxon>
        <taxon>Portunidae</taxon>
        <taxon>Portuninae</taxon>
        <taxon>Portunus</taxon>
    </lineage>
</organism>
<sequence>MTYRFTLILRQPYRQVHRLVCRNGAPVPVLGDRSAHAALSPCSISSELWESLGDWPHLNA</sequence>
<evidence type="ECO:0000313" key="1">
    <source>
        <dbReference type="EMBL" id="MPC71886.1"/>
    </source>
</evidence>
<keyword evidence="2" id="KW-1185">Reference proteome</keyword>
<dbReference type="Proteomes" id="UP000324222">
    <property type="component" value="Unassembled WGS sequence"/>
</dbReference>
<reference evidence="1 2" key="1">
    <citation type="submission" date="2019-05" db="EMBL/GenBank/DDBJ databases">
        <title>Another draft genome of Portunus trituberculatus and its Hox gene families provides insights of decapod evolution.</title>
        <authorList>
            <person name="Jeong J.-H."/>
            <person name="Song I."/>
            <person name="Kim S."/>
            <person name="Choi T."/>
            <person name="Kim D."/>
            <person name="Ryu S."/>
            <person name="Kim W."/>
        </authorList>
    </citation>
    <scope>NUCLEOTIDE SEQUENCE [LARGE SCALE GENOMIC DNA]</scope>
    <source>
        <tissue evidence="1">Muscle</tissue>
    </source>
</reference>
<comment type="caution">
    <text evidence="1">The sequence shown here is derived from an EMBL/GenBank/DDBJ whole genome shotgun (WGS) entry which is preliminary data.</text>
</comment>
<accession>A0A5B7HPK5</accession>
<protein>
    <submittedName>
        <fullName evidence="1">Uncharacterized protein</fullName>
    </submittedName>
</protein>
<name>A0A5B7HPK5_PORTR</name>
<proteinExistence type="predicted"/>
<gene>
    <name evidence="1" type="ORF">E2C01_066176</name>
</gene>